<accession>H2EI60</accession>
<evidence type="ECO:0000313" key="5">
    <source>
        <dbReference type="Proteomes" id="UP000007326"/>
    </source>
</evidence>
<gene>
    <name evidence="4" type="ORF">Phi_Tb_ORF_23</name>
</gene>
<dbReference type="InterPro" id="IPR030392">
    <property type="entry name" value="S74_ICA"/>
</dbReference>
<dbReference type="EMBL" id="JN939331">
    <property type="protein sequence ID" value="AEY69692.1"/>
    <property type="molecule type" value="Genomic_DNA"/>
</dbReference>
<proteinExistence type="predicted"/>
<evidence type="ECO:0000256" key="1">
    <source>
        <dbReference type="ARBA" id="ARBA00004328"/>
    </source>
</evidence>
<dbReference type="Pfam" id="PF13884">
    <property type="entry name" value="Peptidase_S74"/>
    <property type="match status" value="1"/>
</dbReference>
<reference evidence="4 5" key="1">
    <citation type="journal article" date="2012" name="Genomics">
        <title>Comparative genomic analysis of two brucellaphages of distant origins.</title>
        <authorList>
            <person name="Flores V."/>
            <person name="Lopez-Merino A."/>
            <person name="Mendoza-Hernandez G."/>
            <person name="Guarneros G."/>
        </authorList>
    </citation>
    <scope>NUCLEOTIDE SEQUENCE [LARGE SCALE GENOMIC DNA]</scope>
</reference>
<sequence>MGKSAPKAPDPAQTAAAQGAWNSFTAQQQQQMNMVNQNTPWGILDYQQTGTTWITDPNGKRVEVPTYTANTTLSPEQQAIFDASQSAQGNLANIANDRSAWLGDYLSSPFEFNNQDAENWAYDLASSRIMPQQEQNRKDLENRLINSGIRPGTSAYNTEMARLTNANTDQLNQLAVALTGRSQAFQEQLAQRNQPLNEIIGLMSGTQVQSPNSTFAQTPQSQVAGVDYSGLVNQKYQADMNAYNSKMGALGGLFGGVASMLPFSDRRLKEDIERIGKTDSGVPVYKFKYIGSPVTHIGYMAQDLLELQPEAVSQDADGYYRVDYSKVK</sequence>
<keyword evidence="2" id="KW-1227">Viral tail protein</keyword>
<dbReference type="RefSeq" id="YP_007002031.1">
    <property type="nucleotide sequence ID" value="NC_019446.1"/>
</dbReference>
<evidence type="ECO:0000259" key="3">
    <source>
        <dbReference type="Pfam" id="PF13884"/>
    </source>
</evidence>
<dbReference type="GeneID" id="14007009"/>
<evidence type="ECO:0000256" key="2">
    <source>
        <dbReference type="ARBA" id="ARBA00022732"/>
    </source>
</evidence>
<keyword evidence="5" id="KW-1185">Reference proteome</keyword>
<keyword evidence="2" id="KW-0946">Virion</keyword>
<name>H2EI60_9CAUD</name>
<feature type="domain" description="Peptidase S74" evidence="3">
    <location>
        <begin position="264"/>
        <end position="312"/>
    </location>
</feature>
<dbReference type="KEGG" id="vg:14007009"/>
<evidence type="ECO:0000313" key="4">
    <source>
        <dbReference type="EMBL" id="AEY69692.1"/>
    </source>
</evidence>
<comment type="subcellular location">
    <subcellularLocation>
        <location evidence="1">Virion</location>
    </subcellularLocation>
</comment>
<dbReference type="OrthoDB" id="20041at10239"/>
<dbReference type="Proteomes" id="UP000007326">
    <property type="component" value="Segment"/>
</dbReference>
<dbReference type="GO" id="GO:0098015">
    <property type="term" value="C:virus tail"/>
    <property type="evidence" value="ECO:0007669"/>
    <property type="project" value="UniProtKB-KW"/>
</dbReference>
<organism evidence="4 5">
    <name type="scientific">Brucella phage Tb</name>
    <dbReference type="NCBI Taxonomy" id="1133292"/>
    <lineage>
        <taxon>Viruses</taxon>
        <taxon>Duplodnaviria</taxon>
        <taxon>Heunggongvirae</taxon>
        <taxon>Uroviricota</taxon>
        <taxon>Caudoviricetes</taxon>
        <taxon>Perisivirus</taxon>
        <taxon>Perisivirus Tb</taxon>
    </lineage>
</organism>
<protein>
    <submittedName>
        <fullName evidence="4">Structural protein</fullName>
    </submittedName>
</protein>